<dbReference type="Pfam" id="PF13962">
    <property type="entry name" value="PGG"/>
    <property type="match status" value="1"/>
</dbReference>
<dbReference type="STRING" id="3988.B9S4N0"/>
<name>B9S4N0_RICCO</name>
<protein>
    <submittedName>
        <fullName evidence="3">Ankyrin repeat-containing protein, putative</fullName>
    </submittedName>
</protein>
<reference evidence="4" key="1">
    <citation type="journal article" date="2010" name="Nat. Biotechnol.">
        <title>Draft genome sequence of the oilseed species Ricinus communis.</title>
        <authorList>
            <person name="Chan A.P."/>
            <person name="Crabtree J."/>
            <person name="Zhao Q."/>
            <person name="Lorenzi H."/>
            <person name="Orvis J."/>
            <person name="Puiu D."/>
            <person name="Melake-Berhan A."/>
            <person name="Jones K.M."/>
            <person name="Redman J."/>
            <person name="Chen G."/>
            <person name="Cahoon E.B."/>
            <person name="Gedil M."/>
            <person name="Stanke M."/>
            <person name="Haas B.J."/>
            <person name="Wortman J.R."/>
            <person name="Fraser-Liggett C.M."/>
            <person name="Ravel J."/>
            <person name="Rabinowicz P.D."/>
        </authorList>
    </citation>
    <scope>NUCLEOTIDE SEQUENCE [LARGE SCALE GENOMIC DNA]</scope>
    <source>
        <strain evidence="4">cv. Hale</strain>
    </source>
</reference>
<feature type="compositionally biased region" description="Basic and acidic residues" evidence="1">
    <location>
        <begin position="344"/>
        <end position="358"/>
    </location>
</feature>
<dbReference type="InParanoid" id="B9S4N0"/>
<evidence type="ECO:0000313" key="3">
    <source>
        <dbReference type="EMBL" id="EEF41354.1"/>
    </source>
</evidence>
<feature type="region of interest" description="Disordered" evidence="1">
    <location>
        <begin position="336"/>
        <end position="358"/>
    </location>
</feature>
<dbReference type="Gene3D" id="1.25.40.20">
    <property type="entry name" value="Ankyrin repeat-containing domain"/>
    <property type="match status" value="2"/>
</dbReference>
<keyword evidence="4" id="KW-1185">Reference proteome</keyword>
<dbReference type="SUPFAM" id="SSF48403">
    <property type="entry name" value="Ankyrin repeat"/>
    <property type="match status" value="2"/>
</dbReference>
<accession>B9S4N0</accession>
<dbReference type="PANTHER" id="PTHR24177">
    <property type="entry name" value="CASKIN"/>
    <property type="match status" value="1"/>
</dbReference>
<dbReference type="InterPro" id="IPR002110">
    <property type="entry name" value="Ankyrin_rpt"/>
</dbReference>
<proteinExistence type="predicted"/>
<dbReference type="InterPro" id="IPR036770">
    <property type="entry name" value="Ankyrin_rpt-contain_sf"/>
</dbReference>
<sequence length="579" mass="65151">MASSMGITNVEYDREMATLRSSLFKSAMRGSNREAYGAQITKSCDTALHLAVCDGQEDIAVEIVNIMSSHPEEAKKALNISNDNENTILHIAAAVGSARMCYFIAKVDPYLVGARNEEGETPLFWATQFGKTDAFLCLHSICGPDQVRSYYRKKDGETILHVAIGGEFFDLAFQIIVLYEELVNSRDQEGITSLHLLATKPNAFRSRAHLKGYYRILYHCVFVDEPKVKEVPDQPAVASTISNKDNKPAYAESYETCMNFFQLPKAIVEFGSTEIQNLQEKKEKHTWSVQIMGELLQRVVMYEYENMVEKNPHSEISSDELPYTFVESGEVKHNTRAWDNQPHTTDRDTKTNIENENKGKDSKVSAILIAAKNGLTEMVEKILKKYPVAIHDMNLEKKNIVLLAVEHRQPHIFELQLKRKAMRDSIFRKVDDNGNSALHLAAMLGDSKPWSIPGAALQMQWEFKWYEKCSMLKTPFPTTFSSIATRRTRPQRTYSHQDLVKNGGEWLTHTSESCKVVAALIATAAFATSATVPGGVENNGKTTLQKHPAFSIQHVCYIISCGSLFLSNFSDHVSFHTDI</sequence>
<organism evidence="3 4">
    <name type="scientific">Ricinus communis</name>
    <name type="common">Castor bean</name>
    <dbReference type="NCBI Taxonomy" id="3988"/>
    <lineage>
        <taxon>Eukaryota</taxon>
        <taxon>Viridiplantae</taxon>
        <taxon>Streptophyta</taxon>
        <taxon>Embryophyta</taxon>
        <taxon>Tracheophyta</taxon>
        <taxon>Spermatophyta</taxon>
        <taxon>Magnoliopsida</taxon>
        <taxon>eudicotyledons</taxon>
        <taxon>Gunneridae</taxon>
        <taxon>Pentapetalae</taxon>
        <taxon>rosids</taxon>
        <taxon>fabids</taxon>
        <taxon>Malpighiales</taxon>
        <taxon>Euphorbiaceae</taxon>
        <taxon>Acalyphoideae</taxon>
        <taxon>Acalypheae</taxon>
        <taxon>Ricinus</taxon>
    </lineage>
</organism>
<feature type="domain" description="PGG" evidence="2">
    <location>
        <begin position="505"/>
        <end position="560"/>
    </location>
</feature>
<dbReference type="Proteomes" id="UP000008311">
    <property type="component" value="Unassembled WGS sequence"/>
</dbReference>
<evidence type="ECO:0000313" key="4">
    <source>
        <dbReference type="Proteomes" id="UP000008311"/>
    </source>
</evidence>
<dbReference type="EMBL" id="EQ973866">
    <property type="protein sequence ID" value="EEF41354.1"/>
    <property type="molecule type" value="Genomic_DNA"/>
</dbReference>
<dbReference type="Pfam" id="PF12796">
    <property type="entry name" value="Ank_2"/>
    <property type="match status" value="1"/>
</dbReference>
<gene>
    <name evidence="3" type="ORF">RCOM_0990290</name>
</gene>
<evidence type="ECO:0000259" key="2">
    <source>
        <dbReference type="Pfam" id="PF13962"/>
    </source>
</evidence>
<dbReference type="SMART" id="SM00248">
    <property type="entry name" value="ANK"/>
    <property type="match status" value="4"/>
</dbReference>
<dbReference type="PANTHER" id="PTHR24177:SF103">
    <property type="entry name" value="PGG DOMAIN-CONTAINING PROTEIN"/>
    <property type="match status" value="1"/>
</dbReference>
<dbReference type="GO" id="GO:0016020">
    <property type="term" value="C:membrane"/>
    <property type="evidence" value="ECO:0000318"/>
    <property type="project" value="GO_Central"/>
</dbReference>
<dbReference type="eggNOG" id="KOG0504">
    <property type="taxonomic scope" value="Eukaryota"/>
</dbReference>
<evidence type="ECO:0000256" key="1">
    <source>
        <dbReference type="SAM" id="MobiDB-lite"/>
    </source>
</evidence>
<dbReference type="AlphaFoldDB" id="B9S4N0"/>
<dbReference type="InterPro" id="IPR026961">
    <property type="entry name" value="PGG_dom"/>
</dbReference>